<dbReference type="InterPro" id="IPR011579">
    <property type="entry name" value="ATPase_dom"/>
</dbReference>
<comment type="caution">
    <text evidence="2">The sequence shown here is derived from an EMBL/GenBank/DDBJ whole genome shotgun (WGS) entry which is preliminary data.</text>
</comment>
<dbReference type="GO" id="GO:0005524">
    <property type="term" value="F:ATP binding"/>
    <property type="evidence" value="ECO:0007669"/>
    <property type="project" value="UniProtKB-KW"/>
</dbReference>
<dbReference type="SUPFAM" id="SSF52540">
    <property type="entry name" value="P-loop containing nucleoside triphosphate hydrolases"/>
    <property type="match status" value="1"/>
</dbReference>
<dbReference type="SUPFAM" id="SSF46785">
    <property type="entry name" value="Winged helix' DNA-binding domain"/>
    <property type="match status" value="1"/>
</dbReference>
<dbReference type="Proteomes" id="UP000283850">
    <property type="component" value="Unassembled WGS sequence"/>
</dbReference>
<organism evidence="2 3">
    <name type="scientific">Bacteroides intestinalis</name>
    <dbReference type="NCBI Taxonomy" id="329854"/>
    <lineage>
        <taxon>Bacteria</taxon>
        <taxon>Pseudomonadati</taxon>
        <taxon>Bacteroidota</taxon>
        <taxon>Bacteroidia</taxon>
        <taxon>Bacteroidales</taxon>
        <taxon>Bacteroidaceae</taxon>
        <taxon>Bacteroides</taxon>
    </lineage>
</organism>
<keyword evidence="2" id="KW-0067">ATP-binding</keyword>
<dbReference type="RefSeq" id="WP_022393109.1">
    <property type="nucleotide sequence ID" value="NZ_QRZF01000005.1"/>
</dbReference>
<proteinExistence type="predicted"/>
<dbReference type="PANTHER" id="PTHR34301">
    <property type="entry name" value="DNA-BINDING PROTEIN-RELATED"/>
    <property type="match status" value="1"/>
</dbReference>
<sequence>MKSPFQYGTLVDKESFVNRIEERKQLKELLGSGINVMLISPRRWGKSSLVKVAMDELMHEDKHIRVCFIDAFSIKTEAEFYRAFVREVITCAASTLEKRLEDVKHFLKTISPSITLKSDASDIMSFDLKFELEERDVMEILELPEKIASAKGIQLIVCIDEFQQLALLPDYKSMEGKMRSVWQQQQRVAYCFYGSKRHMMMDIFNNSSNPFYRFGQVLFLQKIKKEEWVPFIINAFRRTEKGISEEQAERLCDIVKCHSWYLQQLCYFIWSGTSGRVTDDIIEVRTRQLIDTNMPMFMNDTENLTAAQTAMLRAVADGEYRLNSAAVVRKYELGSAQTITRNKRILTERDFMEKEGERYVFSDPVFELWFRREYYRMSH</sequence>
<name>A0A412YBC8_9BACE</name>
<dbReference type="Gene3D" id="3.40.50.300">
    <property type="entry name" value="P-loop containing nucleotide triphosphate hydrolases"/>
    <property type="match status" value="1"/>
</dbReference>
<keyword evidence="2" id="KW-0547">Nucleotide-binding</keyword>
<dbReference type="InterPro" id="IPR027417">
    <property type="entry name" value="P-loop_NTPase"/>
</dbReference>
<feature type="domain" description="ATPase" evidence="1">
    <location>
        <begin position="16"/>
        <end position="262"/>
    </location>
</feature>
<gene>
    <name evidence="2" type="ORF">DWW10_09615</name>
</gene>
<evidence type="ECO:0000259" key="1">
    <source>
        <dbReference type="Pfam" id="PF01637"/>
    </source>
</evidence>
<evidence type="ECO:0000313" key="2">
    <source>
        <dbReference type="EMBL" id="RGV54749.1"/>
    </source>
</evidence>
<protein>
    <submittedName>
        <fullName evidence="2">ATP-binding protein</fullName>
    </submittedName>
</protein>
<evidence type="ECO:0000313" key="3">
    <source>
        <dbReference type="Proteomes" id="UP000283850"/>
    </source>
</evidence>
<dbReference type="AlphaFoldDB" id="A0A412YBC8"/>
<reference evidence="2 3" key="1">
    <citation type="submission" date="2018-08" db="EMBL/GenBank/DDBJ databases">
        <title>A genome reference for cultivated species of the human gut microbiota.</title>
        <authorList>
            <person name="Zou Y."/>
            <person name="Xue W."/>
            <person name="Luo G."/>
        </authorList>
    </citation>
    <scope>NUCLEOTIDE SEQUENCE [LARGE SCALE GENOMIC DNA]</scope>
    <source>
        <strain evidence="2 3">AF14-32</strain>
    </source>
</reference>
<dbReference type="InterPro" id="IPR036390">
    <property type="entry name" value="WH_DNA-bd_sf"/>
</dbReference>
<dbReference type="PANTHER" id="PTHR34301:SF8">
    <property type="entry name" value="ATPASE DOMAIN-CONTAINING PROTEIN"/>
    <property type="match status" value="1"/>
</dbReference>
<dbReference type="Pfam" id="PF01637">
    <property type="entry name" value="ATPase_2"/>
    <property type="match status" value="1"/>
</dbReference>
<dbReference type="EMBL" id="QRZF01000005">
    <property type="protein sequence ID" value="RGV54749.1"/>
    <property type="molecule type" value="Genomic_DNA"/>
</dbReference>
<accession>A0A412YBC8</accession>